<proteinExistence type="predicted"/>
<evidence type="ECO:0000313" key="1">
    <source>
        <dbReference type="EMBL" id="SCJ58662.1"/>
    </source>
</evidence>
<accession>A0A1C6HLI9</accession>
<name>A0A1C6HLI9_9FIRM</name>
<reference evidence="1" key="1">
    <citation type="submission" date="2015-09" db="EMBL/GenBank/DDBJ databases">
        <authorList>
            <consortium name="Pathogen Informatics"/>
        </authorList>
    </citation>
    <scope>NUCLEOTIDE SEQUENCE</scope>
    <source>
        <strain evidence="1">2789STDY5834896</strain>
    </source>
</reference>
<sequence>MAEQLSLLEQLAQATHCTYLSDLHRPGLRAAVLKAAQTLSQGDFSPREWSDAVSYITGNEQQFLSAQAAIDYLNKESR</sequence>
<organism evidence="1">
    <name type="scientific">uncultured Anaerotruncus sp</name>
    <dbReference type="NCBI Taxonomy" id="905011"/>
    <lineage>
        <taxon>Bacteria</taxon>
        <taxon>Bacillati</taxon>
        <taxon>Bacillota</taxon>
        <taxon>Clostridia</taxon>
        <taxon>Eubacteriales</taxon>
        <taxon>Oscillospiraceae</taxon>
        <taxon>Anaerotruncus</taxon>
        <taxon>environmental samples</taxon>
    </lineage>
</organism>
<dbReference type="EMBL" id="FMHG01000001">
    <property type="protein sequence ID" value="SCJ58662.1"/>
    <property type="molecule type" value="Genomic_DNA"/>
</dbReference>
<dbReference type="AlphaFoldDB" id="A0A1C6HLI9"/>
<protein>
    <submittedName>
        <fullName evidence="1">Uncharacterized protein</fullName>
    </submittedName>
</protein>
<gene>
    <name evidence="1" type="ORF">SAMEA3545359_00930</name>
</gene>